<protein>
    <submittedName>
        <fullName evidence="1">Uncharacterized protein</fullName>
    </submittedName>
</protein>
<dbReference type="AlphaFoldDB" id="A0A0F9SMI7"/>
<evidence type="ECO:0000313" key="1">
    <source>
        <dbReference type="EMBL" id="KKN63582.1"/>
    </source>
</evidence>
<comment type="caution">
    <text evidence="1">The sequence shown here is derived from an EMBL/GenBank/DDBJ whole genome shotgun (WGS) entry which is preliminary data.</text>
</comment>
<reference evidence="1" key="1">
    <citation type="journal article" date="2015" name="Nature">
        <title>Complex archaea that bridge the gap between prokaryotes and eukaryotes.</title>
        <authorList>
            <person name="Spang A."/>
            <person name="Saw J.H."/>
            <person name="Jorgensen S.L."/>
            <person name="Zaremba-Niedzwiedzka K."/>
            <person name="Martijn J."/>
            <person name="Lind A.E."/>
            <person name="van Eijk R."/>
            <person name="Schleper C."/>
            <person name="Guy L."/>
            <person name="Ettema T.J."/>
        </authorList>
    </citation>
    <scope>NUCLEOTIDE SEQUENCE</scope>
</reference>
<proteinExistence type="predicted"/>
<sequence>MTIRQEFICDRKGCPSRKETKSSEEIWLELGAYDGAHQFCSVLCLSAWLDAMPPAADPSLGVVFTCDQCEKAILLKPGEEWPVWVEIKVAAAPFRKGFCSKGCLGKYLDWLRSDE</sequence>
<accession>A0A0F9SMI7</accession>
<dbReference type="EMBL" id="LAZR01000585">
    <property type="protein sequence ID" value="KKN63582.1"/>
    <property type="molecule type" value="Genomic_DNA"/>
</dbReference>
<organism evidence="1">
    <name type="scientific">marine sediment metagenome</name>
    <dbReference type="NCBI Taxonomy" id="412755"/>
    <lineage>
        <taxon>unclassified sequences</taxon>
        <taxon>metagenomes</taxon>
        <taxon>ecological metagenomes</taxon>
    </lineage>
</organism>
<name>A0A0F9SMI7_9ZZZZ</name>
<gene>
    <name evidence="1" type="ORF">LCGC14_0500300</name>
</gene>